<feature type="binding site" evidence="6">
    <location>
        <position position="184"/>
    </location>
    <ligand>
        <name>molybdate</name>
        <dbReference type="ChEBI" id="CHEBI:36264"/>
    </ligand>
</feature>
<evidence type="ECO:0000256" key="1">
    <source>
        <dbReference type="ARBA" id="ARBA00009175"/>
    </source>
</evidence>
<keyword evidence="3 6" id="KW-0479">Metal-binding</keyword>
<organism evidence="7 8">
    <name type="scientific">Azospirillum humicireducens</name>
    <dbReference type="NCBI Taxonomy" id="1226968"/>
    <lineage>
        <taxon>Bacteria</taxon>
        <taxon>Pseudomonadati</taxon>
        <taxon>Pseudomonadota</taxon>
        <taxon>Alphaproteobacteria</taxon>
        <taxon>Rhodospirillales</taxon>
        <taxon>Azospirillaceae</taxon>
        <taxon>Azospirillum</taxon>
    </lineage>
</organism>
<dbReference type="PIRSF" id="PIRSF004846">
    <property type="entry name" value="ModA"/>
    <property type="match status" value="1"/>
</dbReference>
<evidence type="ECO:0000256" key="2">
    <source>
        <dbReference type="ARBA" id="ARBA00022505"/>
    </source>
</evidence>
<keyword evidence="8" id="KW-1185">Reference proteome</keyword>
<name>A0A168Y3V2_9PROT</name>
<dbReference type="GO" id="GO:0030973">
    <property type="term" value="F:molybdate ion binding"/>
    <property type="evidence" value="ECO:0007669"/>
    <property type="project" value="TreeGrafter"/>
</dbReference>
<dbReference type="CDD" id="cd13536">
    <property type="entry name" value="PBP2_EcModA"/>
    <property type="match status" value="1"/>
</dbReference>
<dbReference type="Gene3D" id="3.40.190.10">
    <property type="entry name" value="Periplasmic binding protein-like II"/>
    <property type="match status" value="2"/>
</dbReference>
<dbReference type="InterPro" id="IPR050682">
    <property type="entry name" value="ModA/WtpA"/>
</dbReference>
<evidence type="ECO:0000313" key="7">
    <source>
        <dbReference type="EMBL" id="ANC91367.1"/>
    </source>
</evidence>
<dbReference type="GO" id="GO:0015689">
    <property type="term" value="P:molybdate ion transport"/>
    <property type="evidence" value="ECO:0007669"/>
    <property type="project" value="InterPro"/>
</dbReference>
<protein>
    <submittedName>
        <fullName evidence="7">Molybdate ABC transporter substrate-binding protein</fullName>
    </submittedName>
</protein>
<dbReference type="RefSeq" id="WP_063634473.1">
    <property type="nucleotide sequence ID" value="NZ_CP015285.1"/>
</dbReference>
<dbReference type="KEGG" id="ahu:A6A40_05310"/>
<dbReference type="PANTHER" id="PTHR30632:SF17">
    <property type="entry name" value="MOLYBDATE-BINDING PROTEIN MODA"/>
    <property type="match status" value="1"/>
</dbReference>
<sequence length="269" mass="27740">MVGVGAILGRGRVRLALSAAILGFGLSLGAPVAMAQDVLVLAAASTKNAVDKLASQFKAKTGLSVTSSFAASSALAKQIENGAPADIFISADLDWMDYLQQRNLIKVDSRSNLLGNELVVVVPKGTALKPDLTKGGKLAEQLGDGRLATGDPSNVPVGKYAKAALESLDQWKAVEPRLARADSVRAALVLVSRGEVPMGIVYRTDAAIDPGVAVAAVFPPDSYPPITYPAALVAASKSAGAAALLDYMKSPEGMAVWTEFGFVPAPKAP</sequence>
<evidence type="ECO:0000313" key="8">
    <source>
        <dbReference type="Proteomes" id="UP000077405"/>
    </source>
</evidence>
<keyword evidence="4" id="KW-0732">Signal</keyword>
<evidence type="ECO:0000256" key="6">
    <source>
        <dbReference type="PIRSR" id="PIRSR004846-1"/>
    </source>
</evidence>
<dbReference type="OrthoDB" id="9785015at2"/>
<dbReference type="EMBL" id="CP015285">
    <property type="protein sequence ID" value="ANC91367.1"/>
    <property type="molecule type" value="Genomic_DNA"/>
</dbReference>
<gene>
    <name evidence="7" type="ORF">A6A40_05310</name>
</gene>
<feature type="binding site" evidence="6">
    <location>
        <position position="45"/>
    </location>
    <ligand>
        <name>molybdate</name>
        <dbReference type="ChEBI" id="CHEBI:36264"/>
    </ligand>
</feature>
<dbReference type="PANTHER" id="PTHR30632">
    <property type="entry name" value="MOLYBDATE-BINDING PERIPLASMIC PROTEIN"/>
    <property type="match status" value="1"/>
</dbReference>
<proteinExistence type="inferred from homology"/>
<dbReference type="GO" id="GO:0030288">
    <property type="term" value="C:outer membrane-bounded periplasmic space"/>
    <property type="evidence" value="ECO:0007669"/>
    <property type="project" value="TreeGrafter"/>
</dbReference>
<dbReference type="Proteomes" id="UP000077405">
    <property type="component" value="Chromosome"/>
</dbReference>
<reference evidence="7 8" key="1">
    <citation type="journal article" date="2013" name="Int. J. Syst. Evol. Microbiol.">
        <title>Azospirillum humicireducens sp. nov., a nitrogen-fixing bacterium isolated from a microbial fuel cell.</title>
        <authorList>
            <person name="Zhou S."/>
            <person name="Han L."/>
            <person name="Wang Y."/>
            <person name="Yang G."/>
            <person name="Zhuang L."/>
            <person name="Hu P."/>
        </authorList>
    </citation>
    <scope>NUCLEOTIDE SEQUENCE [LARGE SCALE GENOMIC DNA]</scope>
    <source>
        <strain evidence="7 8">SgZ-5</strain>
    </source>
</reference>
<feature type="binding site" evidence="6">
    <location>
        <position position="202"/>
    </location>
    <ligand>
        <name>molybdate</name>
        <dbReference type="ChEBI" id="CHEBI:36264"/>
    </ligand>
</feature>
<feature type="binding site" evidence="6">
    <location>
        <position position="72"/>
    </location>
    <ligand>
        <name>molybdate</name>
        <dbReference type="ChEBI" id="CHEBI:36264"/>
    </ligand>
</feature>
<dbReference type="AlphaFoldDB" id="A0A168Y3V2"/>
<accession>A0A168Y3V2</accession>
<dbReference type="FunFam" id="3.40.190.10:FF:000035">
    <property type="entry name" value="Molybdate ABC transporter substrate-binding protein"/>
    <property type="match status" value="1"/>
</dbReference>
<comment type="subunit">
    <text evidence="5">The complex is composed of two ATP-binding proteins (ModC), two transmembrane proteins (ModB) and a solute-binding protein (ModA).</text>
</comment>
<dbReference type="GO" id="GO:1901359">
    <property type="term" value="F:tungstate binding"/>
    <property type="evidence" value="ECO:0007669"/>
    <property type="project" value="UniProtKB-ARBA"/>
</dbReference>
<dbReference type="NCBIfam" id="TIGR01256">
    <property type="entry name" value="modA"/>
    <property type="match status" value="1"/>
</dbReference>
<dbReference type="STRING" id="1226968.A6A40_05310"/>
<dbReference type="SUPFAM" id="SSF53850">
    <property type="entry name" value="Periplasmic binding protein-like II"/>
    <property type="match status" value="1"/>
</dbReference>
<evidence type="ECO:0000256" key="4">
    <source>
        <dbReference type="ARBA" id="ARBA00022729"/>
    </source>
</evidence>
<evidence type="ECO:0000256" key="5">
    <source>
        <dbReference type="ARBA" id="ARBA00062515"/>
    </source>
</evidence>
<dbReference type="Pfam" id="PF13531">
    <property type="entry name" value="SBP_bac_11"/>
    <property type="match status" value="1"/>
</dbReference>
<comment type="similarity">
    <text evidence="1">Belongs to the bacterial solute-binding protein ModA family.</text>
</comment>
<evidence type="ECO:0000256" key="3">
    <source>
        <dbReference type="ARBA" id="ARBA00022723"/>
    </source>
</evidence>
<dbReference type="GO" id="GO:0046872">
    <property type="term" value="F:metal ion binding"/>
    <property type="evidence" value="ECO:0007669"/>
    <property type="project" value="UniProtKB-KW"/>
</dbReference>
<keyword evidence="2 6" id="KW-0500">Molybdenum</keyword>
<dbReference type="NCBIfam" id="NF007958">
    <property type="entry name" value="PRK10677.1"/>
    <property type="match status" value="1"/>
</dbReference>
<dbReference type="InterPro" id="IPR005950">
    <property type="entry name" value="ModA"/>
</dbReference>